<protein>
    <submittedName>
        <fullName evidence="3">Uncharacterized protein YjdB</fullName>
    </submittedName>
</protein>
<proteinExistence type="predicted"/>
<dbReference type="EMBL" id="JAVDSB010000001">
    <property type="protein sequence ID" value="MDR6549668.1"/>
    <property type="molecule type" value="Genomic_DNA"/>
</dbReference>
<dbReference type="Gene3D" id="3.40.50.880">
    <property type="match status" value="1"/>
</dbReference>
<dbReference type="Proteomes" id="UP001267290">
    <property type="component" value="Unassembled WGS sequence"/>
</dbReference>
<keyword evidence="4" id="KW-1185">Reference proteome</keyword>
<organism evidence="3 4">
    <name type="scientific">Paenibacillus qinlingensis</name>
    <dbReference type="NCBI Taxonomy" id="1837343"/>
    <lineage>
        <taxon>Bacteria</taxon>
        <taxon>Bacillati</taxon>
        <taxon>Bacillota</taxon>
        <taxon>Bacilli</taxon>
        <taxon>Bacillales</taxon>
        <taxon>Paenibacillaceae</taxon>
        <taxon>Paenibacillus</taxon>
    </lineage>
</organism>
<dbReference type="InterPro" id="IPR008999">
    <property type="entry name" value="Actin-crosslinking"/>
</dbReference>
<dbReference type="Pfam" id="PF02368">
    <property type="entry name" value="Big_2"/>
    <property type="match status" value="1"/>
</dbReference>
<dbReference type="RefSeq" id="WP_310223851.1">
    <property type="nucleotide sequence ID" value="NZ_JAVDSB010000001.1"/>
</dbReference>
<feature type="chain" id="PRO_5046510488" evidence="1">
    <location>
        <begin position="25"/>
        <end position="1533"/>
    </location>
</feature>
<dbReference type="InterPro" id="IPR003343">
    <property type="entry name" value="Big_2"/>
</dbReference>
<dbReference type="Gene3D" id="2.80.10.50">
    <property type="match status" value="1"/>
</dbReference>
<dbReference type="SMART" id="SM00635">
    <property type="entry name" value="BID_2"/>
    <property type="match status" value="4"/>
</dbReference>
<feature type="domain" description="BIG2" evidence="2">
    <location>
        <begin position="1444"/>
        <end position="1521"/>
    </location>
</feature>
<name>A0ABU1NQC2_9BACL</name>
<evidence type="ECO:0000313" key="3">
    <source>
        <dbReference type="EMBL" id="MDR6549668.1"/>
    </source>
</evidence>
<accession>A0ABU1NQC2</accession>
<feature type="domain" description="BIG2" evidence="2">
    <location>
        <begin position="978"/>
        <end position="1056"/>
    </location>
</feature>
<feature type="domain" description="BIG2" evidence="2">
    <location>
        <begin position="1152"/>
        <end position="1238"/>
    </location>
</feature>
<gene>
    <name evidence="3" type="ORF">J2736_000851</name>
</gene>
<dbReference type="InterPro" id="IPR029062">
    <property type="entry name" value="Class_I_gatase-like"/>
</dbReference>
<dbReference type="CDD" id="cd00257">
    <property type="entry name" value="beta-trefoil_FSCN-like"/>
    <property type="match status" value="1"/>
</dbReference>
<dbReference type="InterPro" id="IPR008964">
    <property type="entry name" value="Invasin/intimin_cell_adhesion"/>
</dbReference>
<evidence type="ECO:0000256" key="1">
    <source>
        <dbReference type="SAM" id="SignalP"/>
    </source>
</evidence>
<evidence type="ECO:0000313" key="4">
    <source>
        <dbReference type="Proteomes" id="UP001267290"/>
    </source>
</evidence>
<keyword evidence="1" id="KW-0732">Signal</keyword>
<dbReference type="SUPFAM" id="SSF50405">
    <property type="entry name" value="Actin-crosslinking proteins"/>
    <property type="match status" value="1"/>
</dbReference>
<feature type="domain" description="BIG2" evidence="2">
    <location>
        <begin position="1061"/>
        <end position="1143"/>
    </location>
</feature>
<comment type="caution">
    <text evidence="3">The sequence shown here is derived from an EMBL/GenBank/DDBJ whole genome shotgun (WGS) entry which is preliminary data.</text>
</comment>
<dbReference type="SUPFAM" id="SSF49373">
    <property type="entry name" value="Invasin/intimin cell-adhesion fragments"/>
    <property type="match status" value="3"/>
</dbReference>
<sequence length="1533" mass="167679">MRTIHKRISLILIAALLASMFSLYQGPFTHEAVAATGDSVTVAFQASNNKFVSVDTSDTSKLKGSQTNPWFSELFDVIEQGDGKVKLKSRTNAMYVRVITLDNNSTKVLSANASSPSDAELFTMTNYDNSFTSFKSTTTNKFVRYEANSSYLIPDLETVNDSAKFKVTYFDLTKPLKVLEIKDLDKPASGDANTVISDLSSVLGTNASFQLETMSIKKFVALRDELDGKYDAIYFGKSLFNPTSEKGNNHNTRYEENDITTLKATEVTEKYINKGLPVIVFSDSSSDSKQNRGALYQGYLDANGNWTSNRGKLYTLFNPYNTTTPKSNVIFVNRSDLASISAFMTKTNLLVNANVRPQLNVITKPTDYTVSTNREATYKAGDTLTYTFDVSNVRNLAQRNLVANLYLGTDSVLRFSATNIVQTVPVTALTNNTISFTLPKGYSGLYYWRLELVDQTSTGKLKDTASGVFRYKDQKPTINVLQVLPNSQSSALTSSLLKNTNMNQTYLHASDYDINLTVTDFSTFNSTIHSTLNSKYDMVIFGFNDSYNQTGDISTKAAEAVNSFIATKQGVMFTHDTVYQGNQTWINYFQAATGQIGPMTNMGLNAPHTSTTTVKVNEGLLTQFPFFISDLPTAVATTHDQYFRLNLDDPTVIPWYNIKGDARDIEDSWNHYYTYSKGNVTYSGTGHNFVNTTTNSTFPDWEQKLFVNTMYRAFIGSNHKPTLDILSPAAFNATSKNYISANSDISVSFKPDDLDLDDKTVTSTVTFTYQNANGTTQVYTVLSNLEKPKGETVTRTFTNPLATRGGDLTITVSTVDPSGAKETKSVLVKVITSTGLNPTRTLSSARVEKNTPVTIQYAITPIAMDYNDAINVDDLTIKNIHFKEKLPANLEIIDIPAGFSKTGTVAAGYTIEGDLSDIPYHQVGNRFIGNNSFFSIHVKPLYNGDYSLTNATLSFKDYSTATAQSILFTDRLLTAFTKLTSLALDSVTIAKDDKSKLIPKYQPDDATFVRDTDFTWSSDAPSIVSVDDTGVVLGKQAGVANVTATSKDGSGLSATAQVTVIIPGLNITGPSVVNVDQPIELKSVFVTANERINTIYWSSSNDSIAKFSESTNTLTNGVLWGKSPGQVVVHLTITTDKGKTYNQTYGVTVLAPLTSLDLNGGTSYEVGDLSTLHAYYQPGYATNPSLEWHSSNSNVIEILQTSTNASSNEGLATIKAKAAGEATITVSSRDGSNLSDQLTITVINPAITINTPVQINVADTPVTLKVSTNFIHQVPIKSSWKLDDVNQSIVVFTGNDILTRSITGAKVGTVTGTVTIETNEGKEYSANFRVTVENPVKSVSIKRQVNGEPDETDNSNSTISVDKGSSVNLTALIQRPDAVHTGFKWFVIKEAGSIGSATLNTDSAQNVTLTGETKGTIKVRVLVGGKEDIRNVTIEQELTSIKLPDGPIRLVLNTDKNTFDIWSQTVVTPTKWRDELKGRLEWIIDDPTIVSLSNGVVTGTKAGTTTVTLRYIDDNQVFGTVRVIVQKQFDNRY</sequence>
<feature type="signal peptide" evidence="1">
    <location>
        <begin position="1"/>
        <end position="24"/>
    </location>
</feature>
<reference evidence="3 4" key="1">
    <citation type="submission" date="2023-07" db="EMBL/GenBank/DDBJ databases">
        <title>Sorghum-associated microbial communities from plants grown in Nebraska, USA.</title>
        <authorList>
            <person name="Schachtman D."/>
        </authorList>
    </citation>
    <scope>NUCLEOTIDE SEQUENCE [LARGE SCALE GENOMIC DNA]</scope>
    <source>
        <strain evidence="3 4">CC258</strain>
    </source>
</reference>
<evidence type="ECO:0000259" key="2">
    <source>
        <dbReference type="SMART" id="SM00635"/>
    </source>
</evidence>
<dbReference type="Gene3D" id="2.60.40.1080">
    <property type="match status" value="4"/>
</dbReference>